<name>A0A098S154_9BACT</name>
<feature type="compositionally biased region" description="Polar residues" evidence="1">
    <location>
        <begin position="139"/>
        <end position="148"/>
    </location>
</feature>
<feature type="region of interest" description="Disordered" evidence="1">
    <location>
        <begin position="113"/>
        <end position="148"/>
    </location>
</feature>
<proteinExistence type="predicted"/>
<dbReference type="RefSeq" id="WP_052516338.1">
    <property type="nucleotide sequence ID" value="NZ_JBKAGJ010000002.1"/>
</dbReference>
<dbReference type="Gene3D" id="2.60.200.20">
    <property type="match status" value="1"/>
</dbReference>
<keyword evidence="3" id="KW-1185">Reference proteome</keyword>
<reference evidence="2 3" key="1">
    <citation type="journal article" date="2014" name="Int. J. Syst. Evol. Microbiol.">
        <title>Phaeodactylibacter xiamenensis gen. nov., sp. nov., a member of the family Saprospiraceae isolated from the marine alga Phaeodactylum tricornutum.</title>
        <authorList>
            <person name="Chen Z.Jr."/>
            <person name="Lei X."/>
            <person name="Lai Q."/>
            <person name="Li Y."/>
            <person name="Zhang B."/>
            <person name="Zhang J."/>
            <person name="Zhang H."/>
            <person name="Yang L."/>
            <person name="Zheng W."/>
            <person name="Tian Y."/>
            <person name="Yu Z."/>
            <person name="Xu H.Jr."/>
            <person name="Zheng T."/>
        </authorList>
    </citation>
    <scope>NUCLEOTIDE SEQUENCE [LARGE SCALE GENOMIC DNA]</scope>
    <source>
        <strain evidence="2 3">KD52</strain>
    </source>
</reference>
<feature type="compositionally biased region" description="Polar residues" evidence="1">
    <location>
        <begin position="32"/>
        <end position="45"/>
    </location>
</feature>
<evidence type="ECO:0000313" key="3">
    <source>
        <dbReference type="Proteomes" id="UP000029736"/>
    </source>
</evidence>
<gene>
    <name evidence="2" type="ORF">IX84_24650</name>
</gene>
<evidence type="ECO:0008006" key="4">
    <source>
        <dbReference type="Google" id="ProtNLM"/>
    </source>
</evidence>
<dbReference type="InterPro" id="IPR008984">
    <property type="entry name" value="SMAD_FHA_dom_sf"/>
</dbReference>
<feature type="compositionally biased region" description="Basic and acidic residues" evidence="1">
    <location>
        <begin position="83"/>
        <end position="99"/>
    </location>
</feature>
<accession>A0A098S154</accession>
<dbReference type="OrthoDB" id="1049481at2"/>
<dbReference type="SUPFAM" id="SSF49879">
    <property type="entry name" value="SMAD/FHA domain"/>
    <property type="match status" value="1"/>
</dbReference>
<organism evidence="2 3">
    <name type="scientific">Phaeodactylibacter xiamenensis</name>
    <dbReference type="NCBI Taxonomy" id="1524460"/>
    <lineage>
        <taxon>Bacteria</taxon>
        <taxon>Pseudomonadati</taxon>
        <taxon>Bacteroidota</taxon>
        <taxon>Saprospiria</taxon>
        <taxon>Saprospirales</taxon>
        <taxon>Haliscomenobacteraceae</taxon>
        <taxon>Phaeodactylibacter</taxon>
    </lineage>
</organism>
<feature type="region of interest" description="Disordered" evidence="1">
    <location>
        <begin position="21"/>
        <end position="99"/>
    </location>
</feature>
<dbReference type="CDD" id="cd00060">
    <property type="entry name" value="FHA"/>
    <property type="match status" value="1"/>
</dbReference>
<protein>
    <recommendedName>
        <fullName evidence="4">FHA domain-containing protein</fullName>
    </recommendedName>
</protein>
<evidence type="ECO:0000313" key="2">
    <source>
        <dbReference type="EMBL" id="KGE85825.1"/>
    </source>
</evidence>
<comment type="caution">
    <text evidence="2">The sequence shown here is derived from an EMBL/GenBank/DDBJ whole genome shotgun (WGS) entry which is preliminary data.</text>
</comment>
<dbReference type="AlphaFoldDB" id="A0A098S154"/>
<sequence>MRCNNCGWQNKSEKVRCEKCNYPLDGSLNAGDDNSSLSPPVSKPSNDPAANLSSTIAGSQPNIDPWDAPNNGPMGQPEPRPNSNEHRSGSNDFSPEDKGDFQRVSFQRVIESFGSRVGDGDENLSPKPIKSPSPPPLANNLSKTFDPSRIATNNGGFRLKLINKEGETVERELDFSGETVELNRDNVDPENFSITGKVQAVIEFIDGDWYLVDKSSLKTTYIQANSPFKLSHGDIILLGDRKIIFEE</sequence>
<dbReference type="Proteomes" id="UP000029736">
    <property type="component" value="Unassembled WGS sequence"/>
</dbReference>
<feature type="compositionally biased region" description="Polar residues" evidence="1">
    <location>
        <begin position="51"/>
        <end position="62"/>
    </location>
</feature>
<evidence type="ECO:0000256" key="1">
    <source>
        <dbReference type="SAM" id="MobiDB-lite"/>
    </source>
</evidence>
<dbReference type="EMBL" id="JPOS01000083">
    <property type="protein sequence ID" value="KGE85825.1"/>
    <property type="molecule type" value="Genomic_DNA"/>
</dbReference>